<gene>
    <name evidence="2" type="ORF">J4G43_047355</name>
    <name evidence="1" type="ORF">J4G43_49060</name>
</gene>
<protein>
    <submittedName>
        <fullName evidence="1">Uncharacterized protein</fullName>
    </submittedName>
</protein>
<evidence type="ECO:0000313" key="2">
    <source>
        <dbReference type="EMBL" id="UEM11986.1"/>
    </source>
</evidence>
<accession>A0A939MM16</accession>
<dbReference type="KEGG" id="bban:J4G43_047355"/>
<dbReference type="EMBL" id="JAGEMI010000001">
    <property type="protein sequence ID" value="MBO1868472.1"/>
    <property type="molecule type" value="Genomic_DNA"/>
</dbReference>
<name>A0A939MM16_9BRAD</name>
<evidence type="ECO:0000313" key="3">
    <source>
        <dbReference type="Proteomes" id="UP000664702"/>
    </source>
</evidence>
<proteinExistence type="predicted"/>
<organism evidence="1">
    <name type="scientific">Bradyrhizobium barranii subsp. barranii</name>
    <dbReference type="NCBI Taxonomy" id="2823807"/>
    <lineage>
        <taxon>Bacteria</taxon>
        <taxon>Pseudomonadati</taxon>
        <taxon>Pseudomonadota</taxon>
        <taxon>Alphaproteobacteria</taxon>
        <taxon>Hyphomicrobiales</taxon>
        <taxon>Nitrobacteraceae</taxon>
        <taxon>Bradyrhizobium</taxon>
        <taxon>Bradyrhizobium barranii</taxon>
    </lineage>
</organism>
<dbReference type="RefSeq" id="WP_208088945.1">
    <property type="nucleotide sequence ID" value="NZ_CP086136.1"/>
</dbReference>
<sequence>MIAADEVRLKLLLPWARGIAQASGKAIKLVKLSHREDIMEISPDGGSMQ</sequence>
<dbReference type="AlphaFoldDB" id="A0A939MM16"/>
<reference evidence="1" key="1">
    <citation type="submission" date="2021-03" db="EMBL/GenBank/DDBJ databases">
        <title>Whole Genome Sequence of Bradyrhizobium sp. Strain 144S4.</title>
        <authorList>
            <person name="Bromfield E.S.P."/>
            <person name="Cloutier S."/>
        </authorList>
    </citation>
    <scope>NUCLEOTIDE SEQUENCE [LARGE SCALE GENOMIC DNA]</scope>
    <source>
        <strain evidence="1">144S4</strain>
    </source>
</reference>
<dbReference type="EMBL" id="CP086136">
    <property type="protein sequence ID" value="UEM11986.1"/>
    <property type="molecule type" value="Genomic_DNA"/>
</dbReference>
<evidence type="ECO:0000313" key="1">
    <source>
        <dbReference type="EMBL" id="MBO1868472.1"/>
    </source>
</evidence>
<dbReference type="Proteomes" id="UP000664702">
    <property type="component" value="Chromosome"/>
</dbReference>
<reference evidence="2 3" key="2">
    <citation type="journal article" date="2022" name="Int. J. Syst. Evol. Microbiol.">
        <title>Strains of Bradyrhizobium barranii sp. nov. associated with legumes native to Canada are symbionts of soybeans and belong to different subspecies (subsp. barranii subsp. nov. and subsp. apii subsp. nov.) and symbiovars (sv. glycinearum and sv. septentrionale).</title>
        <authorList>
            <person name="Bromfield E.S.P."/>
            <person name="Cloutier S."/>
            <person name="Wasai-Hara S."/>
            <person name="Minamisawa K."/>
        </authorList>
    </citation>
    <scope>NUCLEOTIDE SEQUENCE [LARGE SCALE GENOMIC DNA]</scope>
    <source>
        <strain evidence="2 3">144S4</strain>
    </source>
</reference>